<feature type="region of interest" description="Disordered" evidence="1">
    <location>
        <begin position="255"/>
        <end position="336"/>
    </location>
</feature>
<feature type="transmembrane region" description="Helical" evidence="2">
    <location>
        <begin position="117"/>
        <end position="136"/>
    </location>
</feature>
<protein>
    <recommendedName>
        <fullName evidence="3">DUF6534 domain-containing protein</fullName>
    </recommendedName>
</protein>
<evidence type="ECO:0000259" key="3">
    <source>
        <dbReference type="Pfam" id="PF20152"/>
    </source>
</evidence>
<dbReference type="OrthoDB" id="3263055at2759"/>
<reference evidence="4 5" key="1">
    <citation type="journal article" date="2014" name="BMC Genomics">
        <title>Genome and secretome analysis of the hemibiotrophic fungal pathogen, Moniliophthora roreri, which causes frosty pod rot disease of cacao: mechanisms of the biotrophic and necrotrophic phases.</title>
        <authorList>
            <person name="Meinhardt L.W."/>
            <person name="Costa G.G.L."/>
            <person name="Thomazella D.P.T."/>
            <person name="Teixeira P.J.P.L."/>
            <person name="Carazzolle M.F."/>
            <person name="Schuster S.C."/>
            <person name="Carlson J.E."/>
            <person name="Guiltinan M.J."/>
            <person name="Mieczkowski P."/>
            <person name="Farmer A."/>
            <person name="Ramaraj T."/>
            <person name="Crozier J."/>
            <person name="Davis R.E."/>
            <person name="Shao J."/>
            <person name="Melnick R.L."/>
            <person name="Pereira G.A.G."/>
            <person name="Bailey B.A."/>
        </authorList>
    </citation>
    <scope>NUCLEOTIDE SEQUENCE [LARGE SCALE GENOMIC DNA]</scope>
    <source>
        <strain evidence="4 5">MCA 2997</strain>
    </source>
</reference>
<accession>V2XAW3</accession>
<dbReference type="EMBL" id="AWSO01000050">
    <property type="protein sequence ID" value="ESK96328.1"/>
    <property type="molecule type" value="Genomic_DNA"/>
</dbReference>
<dbReference type="AlphaFoldDB" id="V2XAW3"/>
<evidence type="ECO:0000313" key="4">
    <source>
        <dbReference type="EMBL" id="ESK96328.1"/>
    </source>
</evidence>
<dbReference type="PANTHER" id="PTHR40465">
    <property type="entry name" value="CHROMOSOME 1, WHOLE GENOME SHOTGUN SEQUENCE"/>
    <property type="match status" value="1"/>
</dbReference>
<feature type="transmembrane region" description="Helical" evidence="2">
    <location>
        <begin position="196"/>
        <end position="218"/>
    </location>
</feature>
<feature type="compositionally biased region" description="Polar residues" evidence="1">
    <location>
        <begin position="255"/>
        <end position="265"/>
    </location>
</feature>
<name>V2XAW3_MONRO</name>
<evidence type="ECO:0000256" key="2">
    <source>
        <dbReference type="SAM" id="Phobius"/>
    </source>
</evidence>
<dbReference type="HOGENOM" id="CLU_046025_5_4_1"/>
<feature type="transmembrane region" description="Helical" evidence="2">
    <location>
        <begin position="43"/>
        <end position="61"/>
    </location>
</feature>
<sequence>MEAPHLTIGMLFHAVVLGSALYGAGCLQAWLYWRKYSYKDNKAIKGLVLFVLFCDTVQMAMLTESVYTYLVTNFANPNILAALSSMLIGEVMVSNCIAVVVQMFYCWRMWRLSKGNWFIVAPCVTLSVASFILLGYFAGTGMTYHTFLELAQLDTVSMTCNLLSTITDVAISVAMVGYLHSSKTGFRRSNDMINRLIVFTFNTGIPVSLSALLAFISINVWRGTFIYMFFFLMQGRLYTNSLLVTLNTREHIRDASSQPSATSRSGDFYTMGRFTEPAEGDPATPGPFTPGLSPRSAKHQSNPNSPIAIQIDTTRQNFVDGASEDNYPDKKGHESV</sequence>
<dbReference type="InterPro" id="IPR045339">
    <property type="entry name" value="DUF6534"/>
</dbReference>
<dbReference type="Pfam" id="PF20152">
    <property type="entry name" value="DUF6534"/>
    <property type="match status" value="1"/>
</dbReference>
<feature type="compositionally biased region" description="Basic and acidic residues" evidence="1">
    <location>
        <begin position="327"/>
        <end position="336"/>
    </location>
</feature>
<keyword evidence="2" id="KW-0812">Transmembrane</keyword>
<feature type="compositionally biased region" description="Polar residues" evidence="1">
    <location>
        <begin position="299"/>
        <end position="317"/>
    </location>
</feature>
<dbReference type="KEGG" id="mrr:Moror_7114"/>
<feature type="transmembrane region" description="Helical" evidence="2">
    <location>
        <begin position="81"/>
        <end position="105"/>
    </location>
</feature>
<evidence type="ECO:0000313" key="5">
    <source>
        <dbReference type="Proteomes" id="UP000017559"/>
    </source>
</evidence>
<keyword evidence="2" id="KW-1133">Transmembrane helix</keyword>
<evidence type="ECO:0000256" key="1">
    <source>
        <dbReference type="SAM" id="MobiDB-lite"/>
    </source>
</evidence>
<feature type="domain" description="DUF6534" evidence="3">
    <location>
        <begin position="164"/>
        <end position="251"/>
    </location>
</feature>
<feature type="transmembrane region" description="Helical" evidence="2">
    <location>
        <begin position="156"/>
        <end position="176"/>
    </location>
</feature>
<keyword evidence="5" id="KW-1185">Reference proteome</keyword>
<gene>
    <name evidence="4" type="ORF">Moror_7114</name>
</gene>
<feature type="transmembrane region" description="Helical" evidence="2">
    <location>
        <begin position="6"/>
        <end position="31"/>
    </location>
</feature>
<keyword evidence="2" id="KW-0472">Membrane</keyword>
<dbReference type="PANTHER" id="PTHR40465:SF1">
    <property type="entry name" value="DUF6534 DOMAIN-CONTAINING PROTEIN"/>
    <property type="match status" value="1"/>
</dbReference>
<organism evidence="4 5">
    <name type="scientific">Moniliophthora roreri (strain MCA 2997)</name>
    <name type="common">Cocoa frosty pod rot fungus</name>
    <name type="synonym">Crinipellis roreri</name>
    <dbReference type="NCBI Taxonomy" id="1381753"/>
    <lineage>
        <taxon>Eukaryota</taxon>
        <taxon>Fungi</taxon>
        <taxon>Dikarya</taxon>
        <taxon>Basidiomycota</taxon>
        <taxon>Agaricomycotina</taxon>
        <taxon>Agaricomycetes</taxon>
        <taxon>Agaricomycetidae</taxon>
        <taxon>Agaricales</taxon>
        <taxon>Marasmiineae</taxon>
        <taxon>Marasmiaceae</taxon>
        <taxon>Moniliophthora</taxon>
    </lineage>
</organism>
<comment type="caution">
    <text evidence="4">The sequence shown here is derived from an EMBL/GenBank/DDBJ whole genome shotgun (WGS) entry which is preliminary data.</text>
</comment>
<proteinExistence type="predicted"/>
<dbReference type="Proteomes" id="UP000017559">
    <property type="component" value="Unassembled WGS sequence"/>
</dbReference>